<keyword evidence="3" id="KW-1185">Reference proteome</keyword>
<comment type="caution">
    <text evidence="2">The sequence shown here is derived from an EMBL/GenBank/DDBJ whole genome shotgun (WGS) entry which is preliminary data.</text>
</comment>
<proteinExistence type="predicted"/>
<dbReference type="Proteomes" id="UP000443090">
    <property type="component" value="Unassembled WGS sequence"/>
</dbReference>
<evidence type="ECO:0000256" key="1">
    <source>
        <dbReference type="SAM" id="MobiDB-lite"/>
    </source>
</evidence>
<organism evidence="2 3">
    <name type="scientific">Lachnellula occidentalis</name>
    <dbReference type="NCBI Taxonomy" id="215460"/>
    <lineage>
        <taxon>Eukaryota</taxon>
        <taxon>Fungi</taxon>
        <taxon>Dikarya</taxon>
        <taxon>Ascomycota</taxon>
        <taxon>Pezizomycotina</taxon>
        <taxon>Leotiomycetes</taxon>
        <taxon>Helotiales</taxon>
        <taxon>Lachnaceae</taxon>
        <taxon>Lachnellula</taxon>
    </lineage>
</organism>
<dbReference type="EMBL" id="QGMI01000061">
    <property type="protein sequence ID" value="TVY48067.1"/>
    <property type="molecule type" value="Genomic_DNA"/>
</dbReference>
<feature type="compositionally biased region" description="Basic residues" evidence="1">
    <location>
        <begin position="16"/>
        <end position="32"/>
    </location>
</feature>
<feature type="compositionally biased region" description="Basic and acidic residues" evidence="1">
    <location>
        <begin position="552"/>
        <end position="581"/>
    </location>
</feature>
<protein>
    <submittedName>
        <fullName evidence="2">Uncharacterized protein</fullName>
    </submittedName>
</protein>
<feature type="region of interest" description="Disordered" evidence="1">
    <location>
        <begin position="595"/>
        <end position="641"/>
    </location>
</feature>
<evidence type="ECO:0000313" key="2">
    <source>
        <dbReference type="EMBL" id="TVY48067.1"/>
    </source>
</evidence>
<feature type="compositionally biased region" description="Basic and acidic residues" evidence="1">
    <location>
        <begin position="599"/>
        <end position="610"/>
    </location>
</feature>
<name>A0A8H8UH77_9HELO</name>
<feature type="compositionally biased region" description="Basic and acidic residues" evidence="1">
    <location>
        <begin position="157"/>
        <end position="173"/>
    </location>
</feature>
<feature type="compositionally biased region" description="Basic and acidic residues" evidence="1">
    <location>
        <begin position="273"/>
        <end position="290"/>
    </location>
</feature>
<feature type="compositionally biased region" description="Basic and acidic residues" evidence="1">
    <location>
        <begin position="100"/>
        <end position="112"/>
    </location>
</feature>
<feature type="region of interest" description="Disordered" evidence="1">
    <location>
        <begin position="541"/>
        <end position="581"/>
    </location>
</feature>
<sequence>MSTETHPPSPPPHPTGVHHHLSHRLSFRRLSRSRSQGSVTTESPQHPHRRSTSLQGLISRVMPSRREERGHTLRPDLQIEGSSHSDDLGAGFVPGLRLTHPSEKVKHDHDTLVTKVGVSSRSSRNRWGQSSGGDSAEATKANGHGRLSRFFGPPLKVVEKTKTKMAPRAEQRGESSQAYSLQTSSQHSAQAERHVVIVEPNEEPNPVMEEQGASKTQQVFEDEKESSKTQQVFGDEKESSKTQQVSEDEKESSKTQQVSEDEKETPKTQQVFVEKKESSKTRQMFKDKKGYPKTQQMFVEKKESSKTRQMFEDKKALREQRRALQESGDFLGVQGANPRTGYWDISDATSSTELSQTTDDEKNMLEVRARQTDDKRQFAKFEAAEAKHYTGRERVKSDGDLRKSERTERKELDAVLYQRRAPRWKAAENEWTSVTETALSPVEQSLAASPMRETASEDQIFPEVIAPLTIKKRMGTGKALNATILPVSGPTGKNPTHYVPQTPTKPRDYFSGLPATFSPFVCERSSSKTVEHAYKTSPKITISRKPVGSGDSRQKGNKSDETVLHDITKHKPAEQTSIQKEDSFKLLHDITKYPAADNQLHDNKHVEKSQPSETPKLVTAPAGASGCLSEQTSGQEPDSFLDHSHVENKVTANSSLSVSTKQVEVRQPLVQNQQSSNQGKRIIPLNLPPVYFKDPAAARMPQKSQPLSHPHPGVWAPPTIIDTEPDIFLSSTNTCTITTTGGIQKYHIPCQSHGPGETINDPTRHSPLRRTQSNIPLRTMYHLGTNTPQNNKLGSGFPTTPADIVISSEHKLDQTKQRTLNLCHLTSPEGERVEIQNIPTSISTSPLSPAKQRGAAARNAARERIAAARATPLATARSVSWQKKNATVAPNAAQATSLATRSCPCKQKQDEAVALNISRELIAAQALPPRRPEVPAKRS</sequence>
<feature type="compositionally biased region" description="Polar residues" evidence="1">
    <location>
        <begin position="174"/>
        <end position="189"/>
    </location>
</feature>
<gene>
    <name evidence="2" type="ORF">LOCC1_G001522</name>
</gene>
<accession>A0A8H8UH77</accession>
<feature type="region of interest" description="Disordered" evidence="1">
    <location>
        <begin position="1"/>
        <end position="363"/>
    </location>
</feature>
<feature type="compositionally biased region" description="Basic and acidic residues" evidence="1">
    <location>
        <begin position="64"/>
        <end position="74"/>
    </location>
</feature>
<reference evidence="2 3" key="1">
    <citation type="submission" date="2018-05" db="EMBL/GenBank/DDBJ databases">
        <title>Genome sequencing and assembly of the regulated plant pathogen Lachnellula willkommii and related sister species for the development of diagnostic species identification markers.</title>
        <authorList>
            <person name="Giroux E."/>
            <person name="Bilodeau G."/>
        </authorList>
    </citation>
    <scope>NUCLEOTIDE SEQUENCE [LARGE SCALE GENOMIC DNA]</scope>
    <source>
        <strain evidence="2 3">CBS 160.35</strain>
    </source>
</reference>
<dbReference type="AlphaFoldDB" id="A0A8H8UH77"/>
<feature type="compositionally biased region" description="Basic and acidic residues" evidence="1">
    <location>
        <begin position="299"/>
        <end position="324"/>
    </location>
</feature>
<dbReference type="OrthoDB" id="3439820at2759"/>
<feature type="compositionally biased region" description="Polar residues" evidence="1">
    <location>
        <begin position="347"/>
        <end position="357"/>
    </location>
</feature>
<evidence type="ECO:0000313" key="3">
    <source>
        <dbReference type="Proteomes" id="UP000443090"/>
    </source>
</evidence>
<feature type="compositionally biased region" description="Polar residues" evidence="1">
    <location>
        <begin position="117"/>
        <end position="133"/>
    </location>
</feature>